<dbReference type="PANTHER" id="PTHR33116:SF78">
    <property type="entry name" value="OS12G0587133 PROTEIN"/>
    <property type="match status" value="1"/>
</dbReference>
<keyword evidence="1" id="KW-0548">Nucleotidyltransferase</keyword>
<keyword evidence="1" id="KW-0808">Transferase</keyword>
<dbReference type="AlphaFoldDB" id="A0A6L2N2I8"/>
<comment type="caution">
    <text evidence="1">The sequence shown here is derived from an EMBL/GenBank/DDBJ whole genome shotgun (WGS) entry which is preliminary data.</text>
</comment>
<proteinExistence type="predicted"/>
<protein>
    <submittedName>
        <fullName evidence="1">RNA-directed DNA polymerase, eukaryota, reverse transcriptase zinc-binding domain protein</fullName>
    </submittedName>
</protein>
<dbReference type="EMBL" id="BKCJ010007957">
    <property type="protein sequence ID" value="GEU79839.1"/>
    <property type="molecule type" value="Genomic_DNA"/>
</dbReference>
<dbReference type="PANTHER" id="PTHR33116">
    <property type="entry name" value="REVERSE TRANSCRIPTASE ZINC-BINDING DOMAIN-CONTAINING PROTEIN-RELATED-RELATED"/>
    <property type="match status" value="1"/>
</dbReference>
<name>A0A6L2N2I8_TANCI</name>
<evidence type="ECO:0000313" key="1">
    <source>
        <dbReference type="EMBL" id="GEU79839.1"/>
    </source>
</evidence>
<keyword evidence="1" id="KW-0695">RNA-directed DNA polymerase</keyword>
<dbReference type="GO" id="GO:0003964">
    <property type="term" value="F:RNA-directed DNA polymerase activity"/>
    <property type="evidence" value="ECO:0007669"/>
    <property type="project" value="UniProtKB-KW"/>
</dbReference>
<organism evidence="1">
    <name type="scientific">Tanacetum cinerariifolium</name>
    <name type="common">Dalmatian daisy</name>
    <name type="synonym">Chrysanthemum cinerariifolium</name>
    <dbReference type="NCBI Taxonomy" id="118510"/>
    <lineage>
        <taxon>Eukaryota</taxon>
        <taxon>Viridiplantae</taxon>
        <taxon>Streptophyta</taxon>
        <taxon>Embryophyta</taxon>
        <taxon>Tracheophyta</taxon>
        <taxon>Spermatophyta</taxon>
        <taxon>Magnoliopsida</taxon>
        <taxon>eudicotyledons</taxon>
        <taxon>Gunneridae</taxon>
        <taxon>Pentapetalae</taxon>
        <taxon>asterids</taxon>
        <taxon>campanulids</taxon>
        <taxon>Asterales</taxon>
        <taxon>Asteraceae</taxon>
        <taxon>Asteroideae</taxon>
        <taxon>Anthemideae</taxon>
        <taxon>Anthemidinae</taxon>
        <taxon>Tanacetum</taxon>
    </lineage>
</organism>
<gene>
    <name evidence="1" type="ORF">Tci_051817</name>
</gene>
<accession>A0A6L2N2I8</accession>
<reference evidence="1" key="1">
    <citation type="journal article" date="2019" name="Sci. Rep.">
        <title>Draft genome of Tanacetum cinerariifolium, the natural source of mosquito coil.</title>
        <authorList>
            <person name="Yamashiro T."/>
            <person name="Shiraishi A."/>
            <person name="Satake H."/>
            <person name="Nakayama K."/>
        </authorList>
    </citation>
    <scope>NUCLEOTIDE SEQUENCE</scope>
</reference>
<sequence>MRSVLTNKVYFIEKSLTLLKSVLGAYPLYNMFIFKVLKGVLKEMEAIRSNFFNGADNLKRKIAWVSWDKVLAFKKNGGLGVSSFHALNRAVLLKWVWRFLSQDWSLWYRVIQALYGPSFELHPVNQSSIWCFILREMQLLNSKGFDFVSHCKKRVGDGHTTQFWYDNWVSVQPFGGRFPRLFALETDKESTVASKLGSSSIDVSFRRSFHDGVERQQWTDLNSLSGSVTLSSSKDRWICDLNGDDEFRVKEVRIILDDILLPSDTDATRWVKYILIKINVFVWHAQLDRLPTRCNLIRR</sequence>